<evidence type="ECO:0000313" key="15">
    <source>
        <dbReference type="EMBL" id="MBD1400345.1"/>
    </source>
</evidence>
<dbReference type="GO" id="GO:0006457">
    <property type="term" value="P:protein folding"/>
    <property type="evidence" value="ECO:0007669"/>
    <property type="project" value="InterPro"/>
</dbReference>
<name>A0A8J6QRN0_9BACT</name>
<dbReference type="AlphaFoldDB" id="A0A8J6QRN0"/>
<dbReference type="PANTHER" id="PTHR21237:SF23">
    <property type="entry name" value="GRPE PROTEIN HOMOLOG, MITOCHONDRIAL"/>
    <property type="match status" value="1"/>
</dbReference>
<dbReference type="Pfam" id="PF01025">
    <property type="entry name" value="GrpE"/>
    <property type="match status" value="1"/>
</dbReference>
<evidence type="ECO:0000256" key="4">
    <source>
        <dbReference type="ARBA" id="ARBA00022490"/>
    </source>
</evidence>
<dbReference type="NCBIfam" id="NF010748">
    <property type="entry name" value="PRK14150.1"/>
    <property type="match status" value="1"/>
</dbReference>
<dbReference type="Gene3D" id="3.90.20.20">
    <property type="match status" value="1"/>
</dbReference>
<evidence type="ECO:0000256" key="11">
    <source>
        <dbReference type="RuleBase" id="RU000639"/>
    </source>
</evidence>
<dbReference type="InterPro" id="IPR013805">
    <property type="entry name" value="GrpE_CC"/>
</dbReference>
<dbReference type="GO" id="GO:0051082">
    <property type="term" value="F:unfolded protein binding"/>
    <property type="evidence" value="ECO:0007669"/>
    <property type="project" value="TreeGrafter"/>
</dbReference>
<comment type="similarity">
    <text evidence="2 10 12">Belongs to the GrpE family.</text>
</comment>
<dbReference type="PROSITE" id="PS01071">
    <property type="entry name" value="GRPE"/>
    <property type="match status" value="1"/>
</dbReference>
<dbReference type="GO" id="GO:0000774">
    <property type="term" value="F:adenyl-nucleotide exchange factor activity"/>
    <property type="evidence" value="ECO:0007669"/>
    <property type="project" value="InterPro"/>
</dbReference>
<comment type="subunit">
    <text evidence="3 10">Homodimer.</text>
</comment>
<feature type="coiled-coil region" evidence="13">
    <location>
        <begin position="33"/>
        <end position="67"/>
    </location>
</feature>
<dbReference type="GO" id="GO:0005829">
    <property type="term" value="C:cytosol"/>
    <property type="evidence" value="ECO:0007669"/>
    <property type="project" value="TreeGrafter"/>
</dbReference>
<evidence type="ECO:0000256" key="6">
    <source>
        <dbReference type="ARBA" id="ARBA00023186"/>
    </source>
</evidence>
<keyword evidence="5 10" id="KW-0346">Stress response</keyword>
<dbReference type="PRINTS" id="PR00773">
    <property type="entry name" value="GRPEPROTEIN"/>
</dbReference>
<sequence length="201" mass="22549">MTVGKKTEQSAADQVAENPAEGLQPEAEPLVENSDLEQQLTQALEEKQRLHEQYLRTLADMDNLRKRTAREKEETAKFANEGILRDILPVIDNLERALEHSDKAEDSGGLFEGVRMTLTQFNQVLSRFGVETIESVGKPFDPAYHQAMGQLESADHPVNTVMVEMQKGYQLNERLLRPAFVLVAKSPEQKLSAADDDNKTT</sequence>
<organism evidence="15 16">
    <name type="scientific">Pelovirga terrestris</name>
    <dbReference type="NCBI Taxonomy" id="2771352"/>
    <lineage>
        <taxon>Bacteria</taxon>
        <taxon>Pseudomonadati</taxon>
        <taxon>Thermodesulfobacteriota</taxon>
        <taxon>Desulfuromonadia</taxon>
        <taxon>Geobacterales</taxon>
        <taxon>Geobacteraceae</taxon>
        <taxon>Pelovirga</taxon>
    </lineage>
</organism>
<evidence type="ECO:0000256" key="13">
    <source>
        <dbReference type="SAM" id="Coils"/>
    </source>
</evidence>
<dbReference type="InterPro" id="IPR009012">
    <property type="entry name" value="GrpE_head"/>
</dbReference>
<keyword evidence="6 10" id="KW-0143">Chaperone</keyword>
<protein>
    <recommendedName>
        <fullName evidence="8 10">Protein GrpE</fullName>
    </recommendedName>
    <alternativeName>
        <fullName evidence="9 10">HSP-70 cofactor</fullName>
    </alternativeName>
</protein>
<dbReference type="SUPFAM" id="SSF58014">
    <property type="entry name" value="Coiled-coil domain of nucleotide exchange factor GrpE"/>
    <property type="match status" value="1"/>
</dbReference>
<dbReference type="Gene3D" id="2.30.22.10">
    <property type="entry name" value="Head domain of nucleotide exchange factor GrpE"/>
    <property type="match status" value="1"/>
</dbReference>
<dbReference type="RefSeq" id="WP_191154746.1">
    <property type="nucleotide sequence ID" value="NZ_JACWUN010000006.1"/>
</dbReference>
<keyword evidence="4 10" id="KW-0963">Cytoplasm</keyword>
<evidence type="ECO:0000313" key="16">
    <source>
        <dbReference type="Proteomes" id="UP000632828"/>
    </source>
</evidence>
<dbReference type="GO" id="GO:0051087">
    <property type="term" value="F:protein-folding chaperone binding"/>
    <property type="evidence" value="ECO:0007669"/>
    <property type="project" value="InterPro"/>
</dbReference>
<evidence type="ECO:0000256" key="7">
    <source>
        <dbReference type="ARBA" id="ARBA00053401"/>
    </source>
</evidence>
<evidence type="ECO:0000256" key="1">
    <source>
        <dbReference type="ARBA" id="ARBA00004496"/>
    </source>
</evidence>
<comment type="subcellular location">
    <subcellularLocation>
        <location evidence="1 10">Cytoplasm</location>
    </subcellularLocation>
</comment>
<dbReference type="CDD" id="cd00446">
    <property type="entry name" value="GrpE"/>
    <property type="match status" value="1"/>
</dbReference>
<dbReference type="NCBIfam" id="NF010738">
    <property type="entry name" value="PRK14140.1"/>
    <property type="match status" value="1"/>
</dbReference>
<evidence type="ECO:0000256" key="5">
    <source>
        <dbReference type="ARBA" id="ARBA00023016"/>
    </source>
</evidence>
<dbReference type="HAMAP" id="MF_01151">
    <property type="entry name" value="GrpE"/>
    <property type="match status" value="1"/>
</dbReference>
<dbReference type="Proteomes" id="UP000632828">
    <property type="component" value="Unassembled WGS sequence"/>
</dbReference>
<evidence type="ECO:0000256" key="9">
    <source>
        <dbReference type="ARBA" id="ARBA00076414"/>
    </source>
</evidence>
<dbReference type="FunFam" id="2.30.22.10:FF:000001">
    <property type="entry name" value="Protein GrpE"/>
    <property type="match status" value="1"/>
</dbReference>
<evidence type="ECO:0000256" key="2">
    <source>
        <dbReference type="ARBA" id="ARBA00009054"/>
    </source>
</evidence>
<dbReference type="SUPFAM" id="SSF51064">
    <property type="entry name" value="Head domain of nucleotide exchange factor GrpE"/>
    <property type="match status" value="1"/>
</dbReference>
<gene>
    <name evidence="10 15" type="primary">grpE</name>
    <name evidence="15" type="ORF">ICT70_06650</name>
</gene>
<comment type="caution">
    <text evidence="15">The sequence shown here is derived from an EMBL/GenBank/DDBJ whole genome shotgun (WGS) entry which is preliminary data.</text>
</comment>
<dbReference type="PANTHER" id="PTHR21237">
    <property type="entry name" value="GRPE PROTEIN"/>
    <property type="match status" value="1"/>
</dbReference>
<dbReference type="GO" id="GO:0042803">
    <property type="term" value="F:protein homodimerization activity"/>
    <property type="evidence" value="ECO:0007669"/>
    <property type="project" value="InterPro"/>
</dbReference>
<dbReference type="EMBL" id="JACWUN010000006">
    <property type="protein sequence ID" value="MBD1400345.1"/>
    <property type="molecule type" value="Genomic_DNA"/>
</dbReference>
<keyword evidence="16" id="KW-1185">Reference proteome</keyword>
<evidence type="ECO:0000256" key="10">
    <source>
        <dbReference type="HAMAP-Rule" id="MF_01151"/>
    </source>
</evidence>
<evidence type="ECO:0000256" key="12">
    <source>
        <dbReference type="RuleBase" id="RU004478"/>
    </source>
</evidence>
<reference evidence="15" key="1">
    <citation type="submission" date="2020-09" db="EMBL/GenBank/DDBJ databases">
        <title>Pelobacter alkaliphilus sp. nov., a novel anaerobic arsenate-reducing bacterium from terrestrial mud volcano.</title>
        <authorList>
            <person name="Khomyakova M.A."/>
            <person name="Merkel A.Y."/>
            <person name="Slobodkin A.I."/>
        </authorList>
    </citation>
    <scope>NUCLEOTIDE SEQUENCE</scope>
    <source>
        <strain evidence="15">M08fum</strain>
    </source>
</reference>
<evidence type="ECO:0000256" key="8">
    <source>
        <dbReference type="ARBA" id="ARBA00072274"/>
    </source>
</evidence>
<proteinExistence type="inferred from homology"/>
<dbReference type="InterPro" id="IPR000740">
    <property type="entry name" value="GrpE"/>
</dbReference>
<comment type="function">
    <text evidence="7 10 11">Participates actively in the response to hyperosmotic and heat shock by preventing the aggregation of stress-denatured proteins, in association with DnaK and GrpE. It is the nucleotide exchange factor for DnaK and may function as a thermosensor. Unfolded proteins bind initially to DnaJ; upon interaction with the DnaJ-bound protein, DnaK hydrolyzes its bound ATP, resulting in the formation of a stable complex. GrpE releases ADP from DnaK; ATP binding to DnaK triggers the release of the substrate protein, thus completing the reaction cycle. Several rounds of ATP-dependent interactions between DnaJ, DnaK and GrpE are required for fully efficient folding.</text>
</comment>
<accession>A0A8J6QRN0</accession>
<keyword evidence="13" id="KW-0175">Coiled coil</keyword>
<evidence type="ECO:0000256" key="14">
    <source>
        <dbReference type="SAM" id="MobiDB-lite"/>
    </source>
</evidence>
<evidence type="ECO:0000256" key="3">
    <source>
        <dbReference type="ARBA" id="ARBA00011738"/>
    </source>
</evidence>
<feature type="region of interest" description="Disordered" evidence="14">
    <location>
        <begin position="1"/>
        <end position="32"/>
    </location>
</feature>